<dbReference type="InterPro" id="IPR003749">
    <property type="entry name" value="ThiS/MoaD-like"/>
</dbReference>
<dbReference type="Pfam" id="PF09189">
    <property type="entry name" value="MoaD_arch"/>
    <property type="match status" value="1"/>
</dbReference>
<feature type="region of interest" description="Disordered" evidence="1">
    <location>
        <begin position="87"/>
        <end position="129"/>
    </location>
</feature>
<feature type="compositionally biased region" description="Low complexity" evidence="1">
    <location>
        <begin position="90"/>
        <end position="99"/>
    </location>
</feature>
<evidence type="ECO:0000313" key="3">
    <source>
        <dbReference type="EMBL" id="QLG61371.1"/>
    </source>
</evidence>
<dbReference type="Gene3D" id="3.10.20.30">
    <property type="match status" value="1"/>
</dbReference>
<proteinExistence type="predicted"/>
<dbReference type="InterPro" id="IPR054834">
    <property type="entry name" value="SAMP1_3"/>
</dbReference>
<dbReference type="NCBIfam" id="NF041918">
    <property type="entry name" value="SAMP1"/>
    <property type="match status" value="1"/>
</dbReference>
<sequence length="218" mass="22711">MQLTLKFFATFREAVGSKLTEREVPEGATVGDVLADLEAEYEGLEGQLLEDGELRPQINVLLDGREVLHMEGPDTELSEGDTLAVFPPVAGGAADAAGPGDEEGTGGDADAADGGTATGEGVPAGGESGDAEWVEAYRGISRRLAVRYLRNLGGETDRPDEEATEVVGDGWRATLETETVSPAGSITLTEVTVRFTGESATLEELVPAFGRKAMRAGG</sequence>
<feature type="domain" description="Molybdopterin cofactor biosynthesis MoaD-related C-terminal" evidence="2">
    <location>
        <begin position="136"/>
        <end position="218"/>
    </location>
</feature>
<dbReference type="Pfam" id="PF02597">
    <property type="entry name" value="ThiS"/>
    <property type="match status" value="1"/>
</dbReference>
<dbReference type="InterPro" id="IPR016155">
    <property type="entry name" value="Mopterin_synth/thiamin_S_b"/>
</dbReference>
<dbReference type="EMBL" id="CP058579">
    <property type="protein sequence ID" value="QLG61371.1"/>
    <property type="molecule type" value="Genomic_DNA"/>
</dbReference>
<dbReference type="SUPFAM" id="SSF54285">
    <property type="entry name" value="MoaD/ThiS"/>
    <property type="match status" value="1"/>
</dbReference>
<name>A0A7D5L9V0_9EURY</name>
<dbReference type="AlphaFoldDB" id="A0A7D5L9V0"/>
<reference evidence="3 4" key="1">
    <citation type="submission" date="2020-06" db="EMBL/GenBank/DDBJ databases">
        <title>NJ-3-1, isolated from saline soil.</title>
        <authorList>
            <person name="Cui H.L."/>
            <person name="Shi X."/>
        </authorList>
    </citation>
    <scope>NUCLEOTIDE SEQUENCE [LARGE SCALE GENOMIC DNA]</scope>
    <source>
        <strain evidence="3 4">NJ-3-1</strain>
    </source>
</reference>
<dbReference type="InterPro" id="IPR012675">
    <property type="entry name" value="Beta-grasp_dom_sf"/>
</dbReference>
<gene>
    <name evidence="3" type="ORF">HUG12_06325</name>
</gene>
<dbReference type="OrthoDB" id="134663at2157"/>
<dbReference type="KEGG" id="halu:HUG12_06325"/>
<dbReference type="InterPro" id="IPR010038">
    <property type="entry name" value="MoaD_arc-typ"/>
</dbReference>
<dbReference type="InterPro" id="IPR052045">
    <property type="entry name" value="Sulfur_Carrier/Prot_Modifier"/>
</dbReference>
<evidence type="ECO:0000259" key="2">
    <source>
        <dbReference type="Pfam" id="PF09189"/>
    </source>
</evidence>
<dbReference type="InterPro" id="IPR015272">
    <property type="entry name" value="MoadD_C"/>
</dbReference>
<dbReference type="PANTHER" id="PTHR38031">
    <property type="entry name" value="SULFUR CARRIER PROTEIN SLR0821-RELATED"/>
    <property type="match status" value="1"/>
</dbReference>
<keyword evidence="4" id="KW-1185">Reference proteome</keyword>
<dbReference type="CDD" id="cd17505">
    <property type="entry name" value="Ubl_SAMP1_like"/>
    <property type="match status" value="1"/>
</dbReference>
<protein>
    <submittedName>
        <fullName evidence="3">MoaD/ThiS family protein</fullName>
    </submittedName>
</protein>
<dbReference type="Gene3D" id="3.30.1370.80">
    <property type="entry name" value="Molybdopterin cofactor biosynthesis MoaD-related, C-terminal domain"/>
    <property type="match status" value="1"/>
</dbReference>
<dbReference type="InterPro" id="IPR036473">
    <property type="entry name" value="Mopterin_CF_MoaD-rel_C_sf"/>
</dbReference>
<evidence type="ECO:0000256" key="1">
    <source>
        <dbReference type="SAM" id="MobiDB-lite"/>
    </source>
</evidence>
<feature type="compositionally biased region" description="Gly residues" evidence="1">
    <location>
        <begin position="116"/>
        <end position="128"/>
    </location>
</feature>
<dbReference type="PANTHER" id="PTHR38031:SF1">
    <property type="entry name" value="SULFUR CARRIER PROTEIN CYSO"/>
    <property type="match status" value="1"/>
</dbReference>
<dbReference type="NCBIfam" id="TIGR01687">
    <property type="entry name" value="moaD_arch"/>
    <property type="match status" value="1"/>
</dbReference>
<accession>A0A7D5L9V0</accession>
<evidence type="ECO:0000313" key="4">
    <source>
        <dbReference type="Proteomes" id="UP000509626"/>
    </source>
</evidence>
<organism evidence="3 4">
    <name type="scientific">Halorarum salinum</name>
    <dbReference type="NCBI Taxonomy" id="2743089"/>
    <lineage>
        <taxon>Archaea</taxon>
        <taxon>Methanobacteriati</taxon>
        <taxon>Methanobacteriota</taxon>
        <taxon>Stenosarchaea group</taxon>
        <taxon>Halobacteria</taxon>
        <taxon>Halobacteriales</taxon>
        <taxon>Haloferacaceae</taxon>
        <taxon>Halorarum</taxon>
    </lineage>
</organism>
<dbReference type="Proteomes" id="UP000509626">
    <property type="component" value="Chromosome"/>
</dbReference>